<accession>A0A518BNB8</accession>
<keyword evidence="1" id="KW-1003">Cell membrane</keyword>
<evidence type="ECO:0000256" key="2">
    <source>
        <dbReference type="ARBA" id="ARBA00022692"/>
    </source>
</evidence>
<dbReference type="EMBL" id="CP036287">
    <property type="protein sequence ID" value="QDU68433.1"/>
    <property type="molecule type" value="Genomic_DNA"/>
</dbReference>
<evidence type="ECO:0000259" key="6">
    <source>
        <dbReference type="PROSITE" id="PS50234"/>
    </source>
</evidence>
<keyword evidence="2 5" id="KW-0812">Transmembrane</keyword>
<dbReference type="InterPro" id="IPR002035">
    <property type="entry name" value="VWF_A"/>
</dbReference>
<reference evidence="7 8" key="1">
    <citation type="submission" date="2019-02" db="EMBL/GenBank/DDBJ databases">
        <title>Deep-cultivation of Planctomycetes and their phenomic and genomic characterization uncovers novel biology.</title>
        <authorList>
            <person name="Wiegand S."/>
            <person name="Jogler M."/>
            <person name="Boedeker C."/>
            <person name="Pinto D."/>
            <person name="Vollmers J."/>
            <person name="Rivas-Marin E."/>
            <person name="Kohn T."/>
            <person name="Peeters S.H."/>
            <person name="Heuer A."/>
            <person name="Rast P."/>
            <person name="Oberbeckmann S."/>
            <person name="Bunk B."/>
            <person name="Jeske O."/>
            <person name="Meyerdierks A."/>
            <person name="Storesund J.E."/>
            <person name="Kallscheuer N."/>
            <person name="Luecker S."/>
            <person name="Lage O.M."/>
            <person name="Pohl T."/>
            <person name="Merkel B.J."/>
            <person name="Hornburger P."/>
            <person name="Mueller R.-W."/>
            <person name="Bruemmer F."/>
            <person name="Labrenz M."/>
            <person name="Spormann A.M."/>
            <person name="Op den Camp H."/>
            <person name="Overmann J."/>
            <person name="Amann R."/>
            <person name="Jetten M.S.M."/>
            <person name="Mascher T."/>
            <person name="Medema M.H."/>
            <person name="Devos D.P."/>
            <person name="Kaster A.-K."/>
            <person name="Ovreas L."/>
            <person name="Rohde M."/>
            <person name="Galperin M.Y."/>
            <person name="Jogler C."/>
        </authorList>
    </citation>
    <scope>NUCLEOTIDE SEQUENCE [LARGE SCALE GENOMIC DNA]</scope>
    <source>
        <strain evidence="7 8">Pla133</strain>
    </source>
</reference>
<dbReference type="RefSeq" id="WP_145067432.1">
    <property type="nucleotide sequence ID" value="NZ_CP036287.1"/>
</dbReference>
<dbReference type="Pfam" id="PF00092">
    <property type="entry name" value="VWA"/>
    <property type="match status" value="1"/>
</dbReference>
<feature type="transmembrane region" description="Helical" evidence="5">
    <location>
        <begin position="20"/>
        <end position="39"/>
    </location>
</feature>
<dbReference type="SUPFAM" id="SSF53300">
    <property type="entry name" value="vWA-like"/>
    <property type="match status" value="1"/>
</dbReference>
<evidence type="ECO:0000256" key="1">
    <source>
        <dbReference type="ARBA" id="ARBA00022475"/>
    </source>
</evidence>
<organism evidence="7 8">
    <name type="scientific">Engelhardtia mirabilis</name>
    <dbReference type="NCBI Taxonomy" id="2528011"/>
    <lineage>
        <taxon>Bacteria</taxon>
        <taxon>Pseudomonadati</taxon>
        <taxon>Planctomycetota</taxon>
        <taxon>Planctomycetia</taxon>
        <taxon>Planctomycetia incertae sedis</taxon>
        <taxon>Engelhardtia</taxon>
    </lineage>
</organism>
<evidence type="ECO:0000256" key="3">
    <source>
        <dbReference type="ARBA" id="ARBA00022989"/>
    </source>
</evidence>
<proteinExistence type="predicted"/>
<keyword evidence="3 5" id="KW-1133">Transmembrane helix</keyword>
<dbReference type="InterPro" id="IPR050768">
    <property type="entry name" value="UPF0353/GerABKA_families"/>
</dbReference>
<evidence type="ECO:0000256" key="5">
    <source>
        <dbReference type="SAM" id="Phobius"/>
    </source>
</evidence>
<sequence length="346" mass="37309">MIDAAQSTADVGLELWGNLALADPVFLAIIPLALLLLAFGRAREGRAAAILPGLPGGAPPSSLRQRAARLLPLLHGTALVLLAVALARPLRADVETTDTTEGIDILCAIDRSGSMDYEDLENGRSRLEVVKEVVGDFARRRMTDRVDAADSVGLLTFAAYPELVCPFTLDADALLDFLSQVELVRYRVEDGTAVGVALAKSVDLLAKSQATSRIVVLLTDGENNREEILPLEAADLAAEAGVKVYTILAGRYVYRSGFGGVVRTDEQLDSTELEAIAERTGGRFYRARDRDSLEAIYAEIEDLERTPRESSRHVDTFDLYPPVLLAALALYLLAWAGGLTFGGRTP</sequence>
<keyword evidence="8" id="KW-1185">Reference proteome</keyword>
<dbReference type="Gene3D" id="3.40.50.410">
    <property type="entry name" value="von Willebrand factor, type A domain"/>
    <property type="match status" value="1"/>
</dbReference>
<evidence type="ECO:0000256" key="4">
    <source>
        <dbReference type="ARBA" id="ARBA00023136"/>
    </source>
</evidence>
<dbReference type="PANTHER" id="PTHR22550">
    <property type="entry name" value="SPORE GERMINATION PROTEIN"/>
    <property type="match status" value="1"/>
</dbReference>
<feature type="transmembrane region" description="Helical" evidence="5">
    <location>
        <begin position="319"/>
        <end position="341"/>
    </location>
</feature>
<feature type="domain" description="VWFA" evidence="6">
    <location>
        <begin position="104"/>
        <end position="300"/>
    </location>
</feature>
<dbReference type="InterPro" id="IPR036465">
    <property type="entry name" value="vWFA_dom_sf"/>
</dbReference>
<dbReference type="KEGG" id="pbap:Pla133_35300"/>
<name>A0A518BNB8_9BACT</name>
<dbReference type="PROSITE" id="PS50234">
    <property type="entry name" value="VWFA"/>
    <property type="match status" value="1"/>
</dbReference>
<keyword evidence="4 5" id="KW-0472">Membrane</keyword>
<protein>
    <submittedName>
        <fullName evidence="7">von Willebrand factor type A domain protein</fullName>
    </submittedName>
</protein>
<gene>
    <name evidence="7" type="ORF">Pla133_35300</name>
</gene>
<evidence type="ECO:0000313" key="8">
    <source>
        <dbReference type="Proteomes" id="UP000316921"/>
    </source>
</evidence>
<dbReference type="Proteomes" id="UP000316921">
    <property type="component" value="Chromosome"/>
</dbReference>
<evidence type="ECO:0000313" key="7">
    <source>
        <dbReference type="EMBL" id="QDU68433.1"/>
    </source>
</evidence>
<dbReference type="PANTHER" id="PTHR22550:SF5">
    <property type="entry name" value="LEUCINE ZIPPER PROTEIN 4"/>
    <property type="match status" value="1"/>
</dbReference>
<dbReference type="SMART" id="SM00327">
    <property type="entry name" value="VWA"/>
    <property type="match status" value="1"/>
</dbReference>
<dbReference type="AlphaFoldDB" id="A0A518BNB8"/>